<proteinExistence type="predicted"/>
<dbReference type="EMBL" id="JAULSU010000003">
    <property type="protein sequence ID" value="KAK0622965.1"/>
    <property type="molecule type" value="Genomic_DNA"/>
</dbReference>
<feature type="compositionally biased region" description="Gly residues" evidence="1">
    <location>
        <begin position="243"/>
        <end position="252"/>
    </location>
</feature>
<feature type="compositionally biased region" description="Basic and acidic residues" evidence="1">
    <location>
        <begin position="1"/>
        <end position="11"/>
    </location>
</feature>
<evidence type="ECO:0000256" key="1">
    <source>
        <dbReference type="SAM" id="MobiDB-lite"/>
    </source>
</evidence>
<comment type="caution">
    <text evidence="2">The sequence shown here is derived from an EMBL/GenBank/DDBJ whole genome shotgun (WGS) entry which is preliminary data.</text>
</comment>
<evidence type="ECO:0000313" key="2">
    <source>
        <dbReference type="EMBL" id="KAK0622965.1"/>
    </source>
</evidence>
<reference evidence="2" key="1">
    <citation type="submission" date="2023-06" db="EMBL/GenBank/DDBJ databases">
        <title>Genome-scale phylogeny and comparative genomics of the fungal order Sordariales.</title>
        <authorList>
            <consortium name="Lawrence Berkeley National Laboratory"/>
            <person name="Hensen N."/>
            <person name="Bonometti L."/>
            <person name="Westerberg I."/>
            <person name="Brannstrom I.O."/>
            <person name="Guillou S."/>
            <person name="Cros-Aarteil S."/>
            <person name="Calhoun S."/>
            <person name="Haridas S."/>
            <person name="Kuo A."/>
            <person name="Mondo S."/>
            <person name="Pangilinan J."/>
            <person name="Riley R."/>
            <person name="Labutti K."/>
            <person name="Andreopoulos B."/>
            <person name="Lipzen A."/>
            <person name="Chen C."/>
            <person name="Yanf M."/>
            <person name="Daum C."/>
            <person name="Ng V."/>
            <person name="Clum A."/>
            <person name="Steindorff A."/>
            <person name="Ohm R."/>
            <person name="Martin F."/>
            <person name="Silar P."/>
            <person name="Natvig D."/>
            <person name="Lalanne C."/>
            <person name="Gautier V."/>
            <person name="Ament-Velasquez S.L."/>
            <person name="Kruys A."/>
            <person name="Hutchinson M.I."/>
            <person name="Powell A.J."/>
            <person name="Barry K."/>
            <person name="Miller A.N."/>
            <person name="Grigoriev I.V."/>
            <person name="Debuchy R."/>
            <person name="Gladieux P."/>
            <person name="Thoren M.H."/>
            <person name="Johannesson H."/>
        </authorList>
    </citation>
    <scope>NUCLEOTIDE SEQUENCE</scope>
    <source>
        <strain evidence="2">CBS 606.72</strain>
    </source>
</reference>
<protein>
    <recommendedName>
        <fullName evidence="4">Glycine-rich cell wall structural protein 1</fullName>
    </recommendedName>
</protein>
<keyword evidence="3" id="KW-1185">Reference proteome</keyword>
<accession>A0AA39WXB4</accession>
<dbReference type="Proteomes" id="UP001175000">
    <property type="component" value="Unassembled WGS sequence"/>
</dbReference>
<name>A0AA39WXB4_9PEZI</name>
<sequence>MESINHIKEVATKAIWGDNNASQEPVSGVNGDVSKGEPYDAGNMEPAEITKDTAPGETGTATVETDLPAQPKPTQQRETKTYGSGSDVPSTNPTTVKDSSQLPGDSTKAQNDVRDPSDPDAHHHNAFAKNNVDDAGSGLDVGDNPEKLDGPGPRPLEVIAKENGGDAGKHSGSSNGSVDKQKDPEPGIDKVGTGELYVKSSGMEADGGDFDAAKPGAGREADRLLEEKGVHTNGSHGKKGVVNGNGGGGAEANGGVNVNGGKEEKVSLKAKIKAKLHRSSATAST</sequence>
<organism evidence="2 3">
    <name type="scientific">Immersiella caudata</name>
    <dbReference type="NCBI Taxonomy" id="314043"/>
    <lineage>
        <taxon>Eukaryota</taxon>
        <taxon>Fungi</taxon>
        <taxon>Dikarya</taxon>
        <taxon>Ascomycota</taxon>
        <taxon>Pezizomycotina</taxon>
        <taxon>Sordariomycetes</taxon>
        <taxon>Sordariomycetidae</taxon>
        <taxon>Sordariales</taxon>
        <taxon>Lasiosphaeriaceae</taxon>
        <taxon>Immersiella</taxon>
    </lineage>
</organism>
<evidence type="ECO:0008006" key="4">
    <source>
        <dbReference type="Google" id="ProtNLM"/>
    </source>
</evidence>
<feature type="compositionally biased region" description="Basic and acidic residues" evidence="1">
    <location>
        <begin position="111"/>
        <end position="123"/>
    </location>
</feature>
<evidence type="ECO:0000313" key="3">
    <source>
        <dbReference type="Proteomes" id="UP001175000"/>
    </source>
</evidence>
<dbReference type="AlphaFoldDB" id="A0AA39WXB4"/>
<feature type="compositionally biased region" description="Basic and acidic residues" evidence="1">
    <location>
        <begin position="159"/>
        <end position="169"/>
    </location>
</feature>
<feature type="compositionally biased region" description="Basic and acidic residues" evidence="1">
    <location>
        <begin position="179"/>
        <end position="188"/>
    </location>
</feature>
<feature type="compositionally biased region" description="Basic and acidic residues" evidence="1">
    <location>
        <begin position="217"/>
        <end position="230"/>
    </location>
</feature>
<feature type="compositionally biased region" description="Polar residues" evidence="1">
    <location>
        <begin position="81"/>
        <end position="110"/>
    </location>
</feature>
<feature type="region of interest" description="Disordered" evidence="1">
    <location>
        <begin position="1"/>
        <end position="262"/>
    </location>
</feature>
<gene>
    <name evidence="2" type="ORF">B0T14DRAFT_158872</name>
</gene>